<dbReference type="PROSITE" id="PS50111">
    <property type="entry name" value="CHEMOTAXIS_TRANSDUC_2"/>
    <property type="match status" value="1"/>
</dbReference>
<dbReference type="SMART" id="SM00304">
    <property type="entry name" value="HAMP"/>
    <property type="match status" value="1"/>
</dbReference>
<sequence length="565" mass="59015">MGFFRSRGIAVRMGVGFGVLLALLVGVAGFSAYQLQRQQLQAENLVEEHIGLLDAVGLMQDIALQREMLVRELAFNGDPAAQEETLRKLQANGIRWEGVARRLVTVSELARNERAREASRVVLGVAAKVTALEKPVLGEQATPGTAEAARALAQQVTPHYAELQGMLRAFFSSTKADADLSVADTRADHQRLLKALAGLAGGAVLFGVLVAYFITRGVVRPLAAARGAALQVAQGDLSHEIRWKGSDEIAQLVGSLEWMRMSLAEAVGDIRQAADGVQSGSREIEHGNASLSARTETQAANLEETASSIEELTATVKQNADGAGRASQLARDTTGVARRGGEAVRGVVATMQGIHEASRRIADITGVIDGIAFQTNILALNAAVEAARAGEQGRGFAVVAAEVRSLAQRSAQAAKEIKSLIQDSVARVEGGVQQVDVAGRTIDEIVISATEVDRLIAEIAAASTEQLAGIEQVNSAITQMDGTTQQNAAMVQQAASAAEHLAREADVLVRTVAKFRLAGEAAEGAALASGEERDVAAGGRGVDGQRLFGAEALQIVGPAGLGAGA</sequence>
<comment type="caution">
    <text evidence="7">The sequence shown here is derived from an EMBL/GenBank/DDBJ whole genome shotgun (WGS) entry which is preliminary data.</text>
</comment>
<dbReference type="RefSeq" id="WP_193675642.1">
    <property type="nucleotide sequence ID" value="NZ_JADDIV010000002.1"/>
</dbReference>
<dbReference type="SMART" id="SM00283">
    <property type="entry name" value="MA"/>
    <property type="match status" value="1"/>
</dbReference>
<dbReference type="InterPro" id="IPR003660">
    <property type="entry name" value="HAMP_dom"/>
</dbReference>
<dbReference type="Pfam" id="PF00015">
    <property type="entry name" value="MCPsignal"/>
    <property type="match status" value="1"/>
</dbReference>
<organism evidence="7 8">
    <name type="scientific">Ramlibacter pallidus</name>
    <dbReference type="NCBI Taxonomy" id="2780087"/>
    <lineage>
        <taxon>Bacteria</taxon>
        <taxon>Pseudomonadati</taxon>
        <taxon>Pseudomonadota</taxon>
        <taxon>Betaproteobacteria</taxon>
        <taxon>Burkholderiales</taxon>
        <taxon>Comamonadaceae</taxon>
        <taxon>Ramlibacter</taxon>
    </lineage>
</organism>
<evidence type="ECO:0000313" key="8">
    <source>
        <dbReference type="Proteomes" id="UP000806285"/>
    </source>
</evidence>
<evidence type="ECO:0000256" key="2">
    <source>
        <dbReference type="ARBA" id="ARBA00029447"/>
    </source>
</evidence>
<gene>
    <name evidence="7" type="ORF">IM787_05460</name>
</gene>
<dbReference type="Pfam" id="PF00672">
    <property type="entry name" value="HAMP"/>
    <property type="match status" value="1"/>
</dbReference>
<evidence type="ECO:0000256" key="1">
    <source>
        <dbReference type="ARBA" id="ARBA00022481"/>
    </source>
</evidence>
<evidence type="ECO:0000256" key="3">
    <source>
        <dbReference type="PROSITE-ProRule" id="PRU00284"/>
    </source>
</evidence>
<feature type="domain" description="Methyl-accepting transducer" evidence="5">
    <location>
        <begin position="273"/>
        <end position="502"/>
    </location>
</feature>
<dbReference type="CDD" id="cd11386">
    <property type="entry name" value="MCP_signal"/>
    <property type="match status" value="1"/>
</dbReference>
<keyword evidence="4" id="KW-0472">Membrane</keyword>
<keyword evidence="8" id="KW-1185">Reference proteome</keyword>
<accession>A0ABR9S0F7</accession>
<evidence type="ECO:0000259" key="6">
    <source>
        <dbReference type="PROSITE" id="PS50885"/>
    </source>
</evidence>
<dbReference type="InterPro" id="IPR004089">
    <property type="entry name" value="MCPsignal_dom"/>
</dbReference>
<dbReference type="PRINTS" id="PR00260">
    <property type="entry name" value="CHEMTRNSDUCR"/>
</dbReference>
<keyword evidence="4" id="KW-0812">Transmembrane</keyword>
<dbReference type="CDD" id="cd06225">
    <property type="entry name" value="HAMP"/>
    <property type="match status" value="1"/>
</dbReference>
<dbReference type="EMBL" id="JADDIV010000002">
    <property type="protein sequence ID" value="MBE7366998.1"/>
    <property type="molecule type" value="Genomic_DNA"/>
</dbReference>
<feature type="transmembrane region" description="Helical" evidence="4">
    <location>
        <begin position="195"/>
        <end position="214"/>
    </location>
</feature>
<evidence type="ECO:0000313" key="7">
    <source>
        <dbReference type="EMBL" id="MBE7366998.1"/>
    </source>
</evidence>
<dbReference type="Gene3D" id="1.10.287.950">
    <property type="entry name" value="Methyl-accepting chemotaxis protein"/>
    <property type="match status" value="1"/>
</dbReference>
<keyword evidence="4" id="KW-1133">Transmembrane helix</keyword>
<dbReference type="PROSITE" id="PS50885">
    <property type="entry name" value="HAMP"/>
    <property type="match status" value="1"/>
</dbReference>
<reference evidence="7 8" key="1">
    <citation type="submission" date="2020-10" db="EMBL/GenBank/DDBJ databases">
        <title>Ramlibacter sp. HM2 16S ribosomal RNA gene Genome sequencing and assembly.</title>
        <authorList>
            <person name="Kang M."/>
        </authorList>
    </citation>
    <scope>NUCLEOTIDE SEQUENCE [LARGE SCALE GENOMIC DNA]</scope>
    <source>
        <strain evidence="7 8">HM2</strain>
    </source>
</reference>
<dbReference type="PANTHER" id="PTHR43531">
    <property type="entry name" value="PROTEIN ICFG"/>
    <property type="match status" value="1"/>
</dbReference>
<protein>
    <submittedName>
        <fullName evidence="7">HAMP domain-containing protein</fullName>
    </submittedName>
</protein>
<dbReference type="InterPro" id="IPR004090">
    <property type="entry name" value="Chemotax_Me-accpt_rcpt"/>
</dbReference>
<feature type="domain" description="HAMP" evidence="6">
    <location>
        <begin position="216"/>
        <end position="268"/>
    </location>
</feature>
<keyword evidence="3" id="KW-0807">Transducer</keyword>
<dbReference type="InterPro" id="IPR051310">
    <property type="entry name" value="MCP_chemotaxis"/>
</dbReference>
<dbReference type="PANTHER" id="PTHR43531:SF14">
    <property type="entry name" value="METHYL-ACCEPTING CHEMOTAXIS PROTEIN I-RELATED"/>
    <property type="match status" value="1"/>
</dbReference>
<proteinExistence type="inferred from homology"/>
<name>A0ABR9S0F7_9BURK</name>
<comment type="similarity">
    <text evidence="2">Belongs to the methyl-accepting chemotaxis (MCP) protein family.</text>
</comment>
<dbReference type="SUPFAM" id="SSF58104">
    <property type="entry name" value="Methyl-accepting chemotaxis protein (MCP) signaling domain"/>
    <property type="match status" value="1"/>
</dbReference>
<evidence type="ECO:0000259" key="5">
    <source>
        <dbReference type="PROSITE" id="PS50111"/>
    </source>
</evidence>
<evidence type="ECO:0000256" key="4">
    <source>
        <dbReference type="SAM" id="Phobius"/>
    </source>
</evidence>
<keyword evidence="1" id="KW-0488">Methylation</keyword>
<dbReference type="Proteomes" id="UP000806285">
    <property type="component" value="Unassembled WGS sequence"/>
</dbReference>